<dbReference type="NCBIfam" id="TIGR00674">
    <property type="entry name" value="dapA"/>
    <property type="match status" value="1"/>
</dbReference>
<comment type="subunit">
    <text evidence="12">Homotetramer; dimer of dimers.</text>
</comment>
<proteinExistence type="inferred from homology"/>
<dbReference type="GO" id="GO:0005737">
    <property type="term" value="C:cytoplasm"/>
    <property type="evidence" value="ECO:0007669"/>
    <property type="project" value="UniProtKB-SubCell"/>
</dbReference>
<dbReference type="PANTHER" id="PTHR12128:SF66">
    <property type="entry name" value="4-HYDROXY-2-OXOGLUTARATE ALDOLASE, MITOCHONDRIAL"/>
    <property type="match status" value="1"/>
</dbReference>
<protein>
    <recommendedName>
        <fullName evidence="4 12">4-hydroxy-tetrahydrodipicolinate synthase</fullName>
        <shortName evidence="12">HTPA synthase</shortName>
        <ecNumber evidence="4 12">4.3.3.7</ecNumber>
    </recommendedName>
</protein>
<dbReference type="HAMAP" id="MF_00418">
    <property type="entry name" value="DapA"/>
    <property type="match status" value="1"/>
</dbReference>
<evidence type="ECO:0000256" key="13">
    <source>
        <dbReference type="PIRNR" id="PIRNR001365"/>
    </source>
</evidence>
<comment type="subcellular location">
    <subcellularLocation>
        <location evidence="12">Cytoplasm</location>
    </subcellularLocation>
</comment>
<comment type="caution">
    <text evidence="15">The sequence shown here is derived from an EMBL/GenBank/DDBJ whole genome shotgun (WGS) entry which is preliminary data.</text>
</comment>
<keyword evidence="5 12" id="KW-0963">Cytoplasm</keyword>
<dbReference type="OrthoDB" id="9782828at2"/>
<keyword evidence="7 12" id="KW-0220">Diaminopimelate biosynthesis</keyword>
<keyword evidence="9 12" id="KW-0456">Lyase</keyword>
<comment type="catalytic activity">
    <reaction evidence="11 12">
        <text>L-aspartate 4-semialdehyde + pyruvate = (2S,4S)-4-hydroxy-2,3,4,5-tetrahydrodipicolinate + H2O + H(+)</text>
        <dbReference type="Rhea" id="RHEA:34171"/>
        <dbReference type="ChEBI" id="CHEBI:15361"/>
        <dbReference type="ChEBI" id="CHEBI:15377"/>
        <dbReference type="ChEBI" id="CHEBI:15378"/>
        <dbReference type="ChEBI" id="CHEBI:67139"/>
        <dbReference type="ChEBI" id="CHEBI:537519"/>
        <dbReference type="EC" id="4.3.3.7"/>
    </reaction>
</comment>
<evidence type="ECO:0000256" key="3">
    <source>
        <dbReference type="ARBA" id="ARBA00007592"/>
    </source>
</evidence>
<evidence type="ECO:0000256" key="9">
    <source>
        <dbReference type="ARBA" id="ARBA00023239"/>
    </source>
</evidence>
<comment type="function">
    <text evidence="1 12">Catalyzes the condensation of (S)-aspartate-beta-semialdehyde [(S)-ASA] and pyruvate to 4-hydroxy-tetrahydrodipicolinate (HTPA).</text>
</comment>
<keyword evidence="6 12" id="KW-0028">Amino-acid biosynthesis</keyword>
<evidence type="ECO:0000256" key="4">
    <source>
        <dbReference type="ARBA" id="ARBA00012086"/>
    </source>
</evidence>
<comment type="similarity">
    <text evidence="3 12 13">Belongs to the DapA family.</text>
</comment>
<evidence type="ECO:0000256" key="2">
    <source>
        <dbReference type="ARBA" id="ARBA00005120"/>
    </source>
</evidence>
<dbReference type="PRINTS" id="PR00146">
    <property type="entry name" value="DHPICSNTHASE"/>
</dbReference>
<dbReference type="SUPFAM" id="SSF51569">
    <property type="entry name" value="Aldolase"/>
    <property type="match status" value="1"/>
</dbReference>
<dbReference type="UniPathway" id="UPA00034">
    <property type="reaction ID" value="UER00017"/>
</dbReference>
<dbReference type="InterPro" id="IPR002220">
    <property type="entry name" value="DapA-like"/>
</dbReference>
<dbReference type="InterPro" id="IPR013785">
    <property type="entry name" value="Aldolase_TIM"/>
</dbReference>
<dbReference type="GO" id="GO:0008840">
    <property type="term" value="F:4-hydroxy-tetrahydrodipicolinate synthase activity"/>
    <property type="evidence" value="ECO:0007669"/>
    <property type="project" value="UniProtKB-UniRule"/>
</dbReference>
<evidence type="ECO:0000256" key="6">
    <source>
        <dbReference type="ARBA" id="ARBA00022605"/>
    </source>
</evidence>
<name>A0A2W4D5K2_9HYPH</name>
<evidence type="ECO:0000256" key="11">
    <source>
        <dbReference type="ARBA" id="ARBA00047836"/>
    </source>
</evidence>
<keyword evidence="8 12" id="KW-0457">Lysine biosynthesis</keyword>
<evidence type="ECO:0000256" key="5">
    <source>
        <dbReference type="ARBA" id="ARBA00022490"/>
    </source>
</evidence>
<evidence type="ECO:0000256" key="14">
    <source>
        <dbReference type="PIRSR" id="PIRSR001365-2"/>
    </source>
</evidence>
<reference evidence="15 16" key="1">
    <citation type="journal article" date="2018" name="Sci. Rep.">
        <title>Rhizobium tumorigenes sp. nov., a novel plant tumorigenic bacterium isolated from cane gall tumors on thornless blackberry.</title>
        <authorList>
            <person name="Kuzmanovi N."/>
            <person name="Smalla K."/>
            <person name="Gronow S."/>
            <person name="PuBawska J."/>
        </authorList>
    </citation>
    <scope>NUCLEOTIDE SEQUENCE [LARGE SCALE GENOMIC DNA]</scope>
    <source>
        <strain evidence="15 16">CCBAU 85046</strain>
    </source>
</reference>
<feature type="site" description="Part of a proton relay during catalysis" evidence="12">
    <location>
        <position position="118"/>
    </location>
</feature>
<accession>A0A2W4D5K2</accession>
<evidence type="ECO:0000313" key="16">
    <source>
        <dbReference type="Proteomes" id="UP000248925"/>
    </source>
</evidence>
<gene>
    <name evidence="12" type="primary">dapA</name>
    <name evidence="15" type="ORF">CPY51_00280</name>
</gene>
<dbReference type="EC" id="4.3.3.7" evidence="4 12"/>
<comment type="caution">
    <text evidence="12">Lacks conserved residue(s) required for the propagation of feature annotation.</text>
</comment>
<dbReference type="GO" id="GO:0009089">
    <property type="term" value="P:lysine biosynthetic process via diaminopimelate"/>
    <property type="evidence" value="ECO:0007669"/>
    <property type="project" value="UniProtKB-UniRule"/>
</dbReference>
<evidence type="ECO:0000256" key="8">
    <source>
        <dbReference type="ARBA" id="ARBA00023154"/>
    </source>
</evidence>
<dbReference type="GO" id="GO:0019877">
    <property type="term" value="P:diaminopimelate biosynthetic process"/>
    <property type="evidence" value="ECO:0007669"/>
    <property type="project" value="UniProtKB-UniRule"/>
</dbReference>
<feature type="binding site" evidence="12 14">
    <location>
        <position position="214"/>
    </location>
    <ligand>
        <name>pyruvate</name>
        <dbReference type="ChEBI" id="CHEBI:15361"/>
    </ligand>
</feature>
<dbReference type="EMBL" id="PCDP01000001">
    <property type="protein sequence ID" value="PZM17275.1"/>
    <property type="molecule type" value="Genomic_DNA"/>
</dbReference>
<comment type="pathway">
    <text evidence="2 12">Amino-acid biosynthesis; L-lysine biosynthesis via DAP pathway; (S)-tetrahydrodipicolinate from L-aspartate: step 3/4.</text>
</comment>
<evidence type="ECO:0000313" key="15">
    <source>
        <dbReference type="EMBL" id="PZM17275.1"/>
    </source>
</evidence>
<evidence type="ECO:0000256" key="1">
    <source>
        <dbReference type="ARBA" id="ARBA00003294"/>
    </source>
</evidence>
<comment type="caution">
    <text evidence="12">Was originally thought to be a dihydrodipicolinate synthase (DHDPS), catalyzing the condensation of (S)-aspartate-beta-semialdehyde [(S)-ASA] and pyruvate to dihydrodipicolinate (DHDP). However, it was shown in E.coli that the product of the enzymatic reaction is not dihydrodipicolinate but in fact (4S)-4-hydroxy-2,3,4,5-tetrahydro-(2S)-dipicolinic acid (HTPA), and that the consecutive dehydration reaction leading to DHDP is not spontaneous but catalyzed by DapB.</text>
</comment>
<dbReference type="Gene3D" id="3.20.20.70">
    <property type="entry name" value="Aldolase class I"/>
    <property type="match status" value="1"/>
</dbReference>
<dbReference type="CDD" id="cd00950">
    <property type="entry name" value="DHDPS"/>
    <property type="match status" value="1"/>
</dbReference>
<dbReference type="PANTHER" id="PTHR12128">
    <property type="entry name" value="DIHYDRODIPICOLINATE SYNTHASE"/>
    <property type="match status" value="1"/>
</dbReference>
<sequence length="316" mass="33096">MTAYIEGGWTVRRIGGAMTSLVTPFKDGVLDHVALMAHVEWQILNGIDGLVACSIAGEGAVLTMDERTKVIATCVEVAEGKVPVIATSGTNCTATTIEETRQAAALGADAALVTLPYYSKPTQKGVIHHFERLAASTDLPLIVHNLPSYTAIDLAPATLDSLAAIPSIIGIADGTGDIGRISAWRSQLPERISLFSAHDPTASTAALSGAQGAISAVANVAPRLFSAMQHAAAAGNLSAVFALSERLLPLFQALSLESQPATVKQALHILRDMSSDVRLPLVGVDPATDAMIREALLSAQVTYKRHCPPADIHRLG</sequence>
<dbReference type="Pfam" id="PF00701">
    <property type="entry name" value="DHDPS"/>
    <property type="match status" value="1"/>
</dbReference>
<evidence type="ECO:0000256" key="7">
    <source>
        <dbReference type="ARBA" id="ARBA00022915"/>
    </source>
</evidence>
<evidence type="ECO:0000256" key="12">
    <source>
        <dbReference type="HAMAP-Rule" id="MF_00418"/>
    </source>
</evidence>
<dbReference type="AlphaFoldDB" id="A0A2W4D5K2"/>
<keyword evidence="16" id="KW-1185">Reference proteome</keyword>
<dbReference type="InterPro" id="IPR005263">
    <property type="entry name" value="DapA"/>
</dbReference>
<keyword evidence="10 12" id="KW-0704">Schiff base</keyword>
<dbReference type="PIRSF" id="PIRSF001365">
    <property type="entry name" value="DHDPS"/>
    <property type="match status" value="1"/>
</dbReference>
<organism evidence="15 16">
    <name type="scientific">Rhizobium tubonense</name>
    <dbReference type="NCBI Taxonomy" id="484088"/>
    <lineage>
        <taxon>Bacteria</taxon>
        <taxon>Pseudomonadati</taxon>
        <taxon>Pseudomonadota</taxon>
        <taxon>Alphaproteobacteria</taxon>
        <taxon>Hyphomicrobiales</taxon>
        <taxon>Rhizobiaceae</taxon>
        <taxon>Rhizobium/Agrobacterium group</taxon>
        <taxon>Rhizobium</taxon>
    </lineage>
</organism>
<dbReference type="Proteomes" id="UP000248925">
    <property type="component" value="Unassembled WGS sequence"/>
</dbReference>
<dbReference type="SMART" id="SM01130">
    <property type="entry name" value="DHDPS"/>
    <property type="match status" value="1"/>
</dbReference>
<evidence type="ECO:0000256" key="10">
    <source>
        <dbReference type="ARBA" id="ARBA00023270"/>
    </source>
</evidence>